<evidence type="ECO:0000313" key="18">
    <source>
        <dbReference type="Proteomes" id="UP000317318"/>
    </source>
</evidence>
<dbReference type="InterPro" id="IPR050136">
    <property type="entry name" value="FA_oxidation_alpha_subunit"/>
</dbReference>
<accession>A0A517QVX1</accession>
<name>A0A517QVX1_9PLAN</name>
<protein>
    <recommendedName>
        <fullName evidence="4">enoyl-CoA hydratase</fullName>
        <ecNumber evidence="4">4.2.1.17</ecNumber>
    </recommendedName>
</protein>
<evidence type="ECO:0000256" key="2">
    <source>
        <dbReference type="ARBA" id="ARBA00007005"/>
    </source>
</evidence>
<comment type="pathway">
    <text evidence="1">Lipid metabolism; fatty acid beta-oxidation.</text>
</comment>
<comment type="similarity">
    <text evidence="3">In the N-terminal section; belongs to the enoyl-CoA hydratase/isomerase family.</text>
</comment>
<dbReference type="InterPro" id="IPR006108">
    <property type="entry name" value="3HC_DH_C"/>
</dbReference>
<dbReference type="Gene3D" id="3.90.226.10">
    <property type="entry name" value="2-enoyl-CoA Hydratase, Chain A, domain 1"/>
    <property type="match status" value="1"/>
</dbReference>
<dbReference type="EMBL" id="CP036268">
    <property type="protein sequence ID" value="QDT35781.1"/>
    <property type="molecule type" value="Genomic_DNA"/>
</dbReference>
<dbReference type="InterPro" id="IPR001753">
    <property type="entry name" value="Enoyl-CoA_hydra/iso"/>
</dbReference>
<evidence type="ECO:0000313" key="17">
    <source>
        <dbReference type="EMBL" id="QDT35781.1"/>
    </source>
</evidence>
<evidence type="ECO:0000256" key="13">
    <source>
        <dbReference type="RuleBase" id="RU003707"/>
    </source>
</evidence>
<gene>
    <name evidence="17" type="primary">fadJ</name>
    <name evidence="17" type="ORF">Pan189_01340</name>
</gene>
<keyword evidence="6" id="KW-0442">Lipid degradation</keyword>
<dbReference type="Gene3D" id="3.40.50.720">
    <property type="entry name" value="NAD(P)-binding Rossmann-like Domain"/>
    <property type="match status" value="1"/>
</dbReference>
<evidence type="ECO:0000256" key="6">
    <source>
        <dbReference type="ARBA" id="ARBA00022963"/>
    </source>
</evidence>
<dbReference type="GO" id="GO:0004300">
    <property type="term" value="F:enoyl-CoA hydratase activity"/>
    <property type="evidence" value="ECO:0007669"/>
    <property type="project" value="UniProtKB-EC"/>
</dbReference>
<dbReference type="GO" id="GO:0016509">
    <property type="term" value="F:long-chain (3S)-3-hydroxyacyl-CoA dehydrogenase (NAD+) activity"/>
    <property type="evidence" value="ECO:0007669"/>
    <property type="project" value="TreeGrafter"/>
</dbReference>
<dbReference type="InterPro" id="IPR036291">
    <property type="entry name" value="NAD(P)-bd_dom_sf"/>
</dbReference>
<evidence type="ECO:0000256" key="12">
    <source>
        <dbReference type="ARBA" id="ARBA00049556"/>
    </source>
</evidence>
<dbReference type="InterPro" id="IPR006180">
    <property type="entry name" value="3-OHacyl-CoA_DH_CS"/>
</dbReference>
<sequence>MATSFANGEYGRMFENLHLKWDERGALFVSIDVLDRPMNVFDAGLLGELDRLIDDLQDAPGIGAVVFRSGKESGFLAGADVKQIAQIRTAQEADQVIVAGQDLFNKIASLPIPTIAVIHGPCLGGGLEFALACDYRIAEDTPSTRLGLPETQLGIIPAWGGTQRLPKQVGALQAVTMILQGRKLSAPDSLKCRLVDRIAPPAEFEHTLDELLDLLLNGETPRNPRGSLVEWLRDETSFGRGLIFRSARKRIEKNAKHYPALPAALRAIETGYESGIQDGLRVERDEFSHLIFSDTCKNLVGLFLQREQARKRATWVSNVQTPSQKVEKIAVLGAGTMGAGIAQAAAFSGFDVVLKDINDELVAGGRARIEKLMRSAAKKGVLSAPAAEERLARIQYTTSIDDLTDADLVIEAIVEKLNVKQDVFSELDKQLSPRAVLASNTSALSIEQIGSATKHPERVAGLHFFNPVYKMPLVEVVRSPATGDAAIRVLVDVVRQLGKVPLVVGEGPGFLVNRVLFPYMDEAVRMVSEGAEVTAIDRAAKKFGMPMGPLELLDVVGLDVARHVADTIGSLSPEPSPTPEFLQRLIDQGHLGKKSGRGFYLWKDGKRQQPVELDRPSGKARLPEPVTLKKETIDGYQQRLTFALINEASDCLESGIVSAAWMVDLGMVLGTGFAPFRGGPLRLADTWGIDATAKTLEDLETVCGERFRPSSLLLQLRESEDSFYDYNSKKSDSSVAASEGLKETQHI</sequence>
<evidence type="ECO:0000256" key="7">
    <source>
        <dbReference type="ARBA" id="ARBA00023002"/>
    </source>
</evidence>
<dbReference type="CDD" id="cd06558">
    <property type="entry name" value="crotonase-like"/>
    <property type="match status" value="1"/>
</dbReference>
<dbReference type="EC" id="4.2.1.17" evidence="4"/>
<proteinExistence type="inferred from homology"/>
<dbReference type="Pfam" id="PF00725">
    <property type="entry name" value="3HCDH"/>
    <property type="match status" value="2"/>
</dbReference>
<dbReference type="InterPro" id="IPR008927">
    <property type="entry name" value="6-PGluconate_DH-like_C_sf"/>
</dbReference>
<dbReference type="Gene3D" id="1.10.1040.50">
    <property type="match status" value="1"/>
</dbReference>
<keyword evidence="9" id="KW-0443">Lipid metabolism</keyword>
<keyword evidence="8" id="KW-0520">NAD</keyword>
<dbReference type="GO" id="GO:0006635">
    <property type="term" value="P:fatty acid beta-oxidation"/>
    <property type="evidence" value="ECO:0007669"/>
    <property type="project" value="UniProtKB-UniPathway"/>
</dbReference>
<keyword evidence="10" id="KW-0456">Lyase</keyword>
<dbReference type="FunFam" id="3.40.50.720:FF:000009">
    <property type="entry name" value="Fatty oxidation complex, alpha subunit"/>
    <property type="match status" value="1"/>
</dbReference>
<feature type="domain" description="3-hydroxyacyl-CoA dehydrogenase C-terminal" evidence="15">
    <location>
        <begin position="638"/>
        <end position="719"/>
    </location>
</feature>
<evidence type="ECO:0000259" key="15">
    <source>
        <dbReference type="Pfam" id="PF00725"/>
    </source>
</evidence>
<dbReference type="SUPFAM" id="SSF52096">
    <property type="entry name" value="ClpP/crotonase"/>
    <property type="match status" value="1"/>
</dbReference>
<feature type="domain" description="3-hydroxyacyl-CoA dehydrogenase C-terminal" evidence="15">
    <location>
        <begin position="509"/>
        <end position="601"/>
    </location>
</feature>
<evidence type="ECO:0000259" key="16">
    <source>
        <dbReference type="Pfam" id="PF02737"/>
    </source>
</evidence>
<reference evidence="17 18" key="1">
    <citation type="submission" date="2019-02" db="EMBL/GenBank/DDBJ databases">
        <title>Deep-cultivation of Planctomycetes and their phenomic and genomic characterization uncovers novel biology.</title>
        <authorList>
            <person name="Wiegand S."/>
            <person name="Jogler M."/>
            <person name="Boedeker C."/>
            <person name="Pinto D."/>
            <person name="Vollmers J."/>
            <person name="Rivas-Marin E."/>
            <person name="Kohn T."/>
            <person name="Peeters S.H."/>
            <person name="Heuer A."/>
            <person name="Rast P."/>
            <person name="Oberbeckmann S."/>
            <person name="Bunk B."/>
            <person name="Jeske O."/>
            <person name="Meyerdierks A."/>
            <person name="Storesund J.E."/>
            <person name="Kallscheuer N."/>
            <person name="Luecker S."/>
            <person name="Lage O.M."/>
            <person name="Pohl T."/>
            <person name="Merkel B.J."/>
            <person name="Hornburger P."/>
            <person name="Mueller R.-W."/>
            <person name="Bruemmer F."/>
            <person name="Labrenz M."/>
            <person name="Spormann A.M."/>
            <person name="Op den Camp H."/>
            <person name="Overmann J."/>
            <person name="Amann R."/>
            <person name="Jetten M.S.M."/>
            <person name="Mascher T."/>
            <person name="Medema M.H."/>
            <person name="Devos D.P."/>
            <person name="Kaster A.-K."/>
            <person name="Ovreas L."/>
            <person name="Rohde M."/>
            <person name="Galperin M.Y."/>
            <person name="Jogler C."/>
        </authorList>
    </citation>
    <scope>NUCLEOTIDE SEQUENCE [LARGE SCALE GENOMIC DNA]</scope>
    <source>
        <strain evidence="17 18">Pan189</strain>
    </source>
</reference>
<organism evidence="17 18">
    <name type="scientific">Stratiformator vulcanicus</name>
    <dbReference type="NCBI Taxonomy" id="2527980"/>
    <lineage>
        <taxon>Bacteria</taxon>
        <taxon>Pseudomonadati</taxon>
        <taxon>Planctomycetota</taxon>
        <taxon>Planctomycetia</taxon>
        <taxon>Planctomycetales</taxon>
        <taxon>Planctomycetaceae</taxon>
        <taxon>Stratiformator</taxon>
    </lineage>
</organism>
<dbReference type="PANTHER" id="PTHR43612:SF3">
    <property type="entry name" value="TRIFUNCTIONAL ENZYME SUBUNIT ALPHA, MITOCHONDRIAL"/>
    <property type="match status" value="1"/>
</dbReference>
<evidence type="ECO:0000256" key="1">
    <source>
        <dbReference type="ARBA" id="ARBA00005005"/>
    </source>
</evidence>
<dbReference type="PROSITE" id="PS00067">
    <property type="entry name" value="3HCDH"/>
    <property type="match status" value="1"/>
</dbReference>
<keyword evidence="11" id="KW-0511">Multifunctional enzyme</keyword>
<dbReference type="Pfam" id="PF00378">
    <property type="entry name" value="ECH_1"/>
    <property type="match status" value="1"/>
</dbReference>
<keyword evidence="7" id="KW-0560">Oxidoreductase</keyword>
<dbReference type="PROSITE" id="PS00166">
    <property type="entry name" value="ENOYL_COA_HYDRATASE"/>
    <property type="match status" value="1"/>
</dbReference>
<evidence type="ECO:0000256" key="5">
    <source>
        <dbReference type="ARBA" id="ARBA00022832"/>
    </source>
</evidence>
<dbReference type="PANTHER" id="PTHR43612">
    <property type="entry name" value="TRIFUNCTIONAL ENZYME SUBUNIT ALPHA"/>
    <property type="match status" value="1"/>
</dbReference>
<dbReference type="Pfam" id="PF02737">
    <property type="entry name" value="3HCDH_N"/>
    <property type="match status" value="1"/>
</dbReference>
<dbReference type="InterPro" id="IPR029045">
    <property type="entry name" value="ClpP/crotonase-like_dom_sf"/>
</dbReference>
<dbReference type="InterPro" id="IPR018376">
    <property type="entry name" value="Enoyl-CoA_hyd/isom_CS"/>
</dbReference>
<dbReference type="SUPFAM" id="SSF48179">
    <property type="entry name" value="6-phosphogluconate dehydrogenase C-terminal domain-like"/>
    <property type="match status" value="2"/>
</dbReference>
<dbReference type="UniPathway" id="UPA00659"/>
<dbReference type="OrthoDB" id="9771883at2"/>
<dbReference type="RefSeq" id="WP_145362050.1">
    <property type="nucleotide sequence ID" value="NZ_CP036268.1"/>
</dbReference>
<dbReference type="Proteomes" id="UP000317318">
    <property type="component" value="Chromosome"/>
</dbReference>
<dbReference type="AlphaFoldDB" id="A0A517QVX1"/>
<evidence type="ECO:0000256" key="4">
    <source>
        <dbReference type="ARBA" id="ARBA00012076"/>
    </source>
</evidence>
<feature type="domain" description="3-hydroxyacyl-CoA dehydrogenase NAD binding" evidence="16">
    <location>
        <begin position="328"/>
        <end position="506"/>
    </location>
</feature>
<dbReference type="GO" id="GO:0070403">
    <property type="term" value="F:NAD+ binding"/>
    <property type="evidence" value="ECO:0007669"/>
    <property type="project" value="InterPro"/>
</dbReference>
<evidence type="ECO:0000256" key="9">
    <source>
        <dbReference type="ARBA" id="ARBA00023098"/>
    </source>
</evidence>
<evidence type="ECO:0000256" key="10">
    <source>
        <dbReference type="ARBA" id="ARBA00023239"/>
    </source>
</evidence>
<evidence type="ECO:0000256" key="11">
    <source>
        <dbReference type="ARBA" id="ARBA00023268"/>
    </source>
</evidence>
<evidence type="ECO:0000256" key="8">
    <source>
        <dbReference type="ARBA" id="ARBA00023027"/>
    </source>
</evidence>
<dbReference type="SUPFAM" id="SSF51735">
    <property type="entry name" value="NAD(P)-binding Rossmann-fold domains"/>
    <property type="match status" value="1"/>
</dbReference>
<keyword evidence="18" id="KW-1185">Reference proteome</keyword>
<keyword evidence="5" id="KW-0276">Fatty acid metabolism</keyword>
<feature type="region of interest" description="Disordered" evidence="14">
    <location>
        <begin position="725"/>
        <end position="747"/>
    </location>
</feature>
<dbReference type="KEGG" id="svp:Pan189_01340"/>
<evidence type="ECO:0000256" key="3">
    <source>
        <dbReference type="ARBA" id="ARBA00008750"/>
    </source>
</evidence>
<dbReference type="FunFam" id="3.90.226.10:FF:000011">
    <property type="entry name" value="Fatty acid oxidation complex subunit alpha"/>
    <property type="match status" value="1"/>
</dbReference>
<evidence type="ECO:0000256" key="14">
    <source>
        <dbReference type="SAM" id="MobiDB-lite"/>
    </source>
</evidence>
<comment type="similarity">
    <text evidence="13">Belongs to the enoyl-CoA hydratase/isomerase family.</text>
</comment>
<comment type="catalytic activity">
    <reaction evidence="12">
        <text>a (3S)-3-hydroxyacyl-CoA + NAD(+) = a 3-oxoacyl-CoA + NADH + H(+)</text>
        <dbReference type="Rhea" id="RHEA:22432"/>
        <dbReference type="ChEBI" id="CHEBI:15378"/>
        <dbReference type="ChEBI" id="CHEBI:57318"/>
        <dbReference type="ChEBI" id="CHEBI:57540"/>
        <dbReference type="ChEBI" id="CHEBI:57945"/>
        <dbReference type="ChEBI" id="CHEBI:90726"/>
        <dbReference type="EC" id="1.1.1.35"/>
    </reaction>
</comment>
<dbReference type="InterPro" id="IPR006176">
    <property type="entry name" value="3-OHacyl-CoA_DH_NAD-bd"/>
</dbReference>
<comment type="similarity">
    <text evidence="2">In the central section; belongs to the 3-hydroxyacyl-CoA dehydrogenase family.</text>
</comment>